<accession>A0A6A6UC72</accession>
<sequence length="1172" mass="127181">MEDIHGVDVSWIQSSQPKDRTIHQTYLIHHKSNDDSKPQNASKSPTSTTITAATNDSSPSNPLSKKASNPPPEEPRPTEPVATPPATPPIHKRPGAGLLRRSSKEKMGNSTSHNVNDKNLPRRSSSWISSLSSKLSSSPAASPQPQPSTVNANGHIAQTNSSPNLTRPLSNTPSHTEAVSSVDKPYVPQPPKSGGSSFFSNALRRLSSSSQLGPGAKTAGEKRGMAPRRIMNIDPNRTRCLLPEFDSNKLRRVAFCVDVEIAGGPHYKDEDDGKTKADKDKDRKKKEAAEGQALKNKVVDGEQVVKDEAPVPENPITPVEDTPPSEEKPSDEKPKKEMTRKKEKKKRSEEERKERKEQKRRKAEESGSIPMVISRTNLAAGQDADAAARPLDRPTTDPLRIYRRCCQLRETPVLKRITDQLAASANCPINEPGVVLNLNLTGSRLQLADMVTLSDWLAIVPVKKLILEDSDLNDEGIRVILAGLLAAMTPDFAHRHRVKGEKYQQRSGVVEKLSMRNNPKMTKEGWKHVSLFIYMCQSLKSLDVSMNEFPRAPINTSDPAKPQVDPAEVFAKSISERLGGSTFEELVMSECGLTTHHIRKIVDAVTVSGMKRLGLAGNNIGLDAMEYLSHYIRSGVCEGLDLGSNDLRDHLDILGEAFNNNNNFWALSLADCGLDPASLKMMFPGLLNVQNLRFLDLSHNPELFTSSPSALGLFRKYFPLLKDIRRIHLNGVDMAPNQAIALADILAECPQLAHLSILGNPKLSALASATTEDAQEEAVALYASLMAAVRVSDSIISIDVDVPTAENSEIVKALAKQVVAYSLRNMEKWSAFMDTASSDSASESSGSPSSSYESSTMTKVESALSAHHAKEVEVPEVLLHLVGNYDGQSLPADDDKPTPDNDYIVGGTGVVKALNYCLAEFCRGSASLPTSGAVTPLNKPAIQEKAMAMSKNLLESARKIRTRLEPSLVRESKTGDDMAFRRLLFLDNTLRGIINRFEDEYPECRVPGHPCPLPSDSISHPTTAAVSGADAISSHSVSPSDEHDNSTLLSSSLTKTDTSMPSDSDSDGHSPHGSPPGHSHGLSSHRRSLAKSSRHASDVSLAARAQIAEEGKALRLGQALKRKSQAGVLVGEGLEGEEGGEEPDVLLLKTKLRDLEKGQIGRSADFDEDDGN</sequence>
<feature type="compositionally biased region" description="Low complexity" evidence="1">
    <location>
        <begin position="1071"/>
        <end position="1082"/>
    </location>
</feature>
<evidence type="ECO:0000256" key="1">
    <source>
        <dbReference type="SAM" id="MobiDB-lite"/>
    </source>
</evidence>
<protein>
    <submittedName>
        <fullName evidence="2">RNI-like protein</fullName>
    </submittedName>
</protein>
<feature type="compositionally biased region" description="Low complexity" evidence="1">
    <location>
        <begin position="122"/>
        <end position="143"/>
    </location>
</feature>
<reference evidence="2" key="1">
    <citation type="journal article" date="2020" name="Stud. Mycol.">
        <title>101 Dothideomycetes genomes: a test case for predicting lifestyles and emergence of pathogens.</title>
        <authorList>
            <person name="Haridas S."/>
            <person name="Albert R."/>
            <person name="Binder M."/>
            <person name="Bloem J."/>
            <person name="Labutti K."/>
            <person name="Salamov A."/>
            <person name="Andreopoulos B."/>
            <person name="Baker S."/>
            <person name="Barry K."/>
            <person name="Bills G."/>
            <person name="Bluhm B."/>
            <person name="Cannon C."/>
            <person name="Castanera R."/>
            <person name="Culley D."/>
            <person name="Daum C."/>
            <person name="Ezra D."/>
            <person name="Gonzalez J."/>
            <person name="Henrissat B."/>
            <person name="Kuo A."/>
            <person name="Liang C."/>
            <person name="Lipzen A."/>
            <person name="Lutzoni F."/>
            <person name="Magnuson J."/>
            <person name="Mondo S."/>
            <person name="Nolan M."/>
            <person name="Ohm R."/>
            <person name="Pangilinan J."/>
            <person name="Park H.-J."/>
            <person name="Ramirez L."/>
            <person name="Alfaro M."/>
            <person name="Sun H."/>
            <person name="Tritt A."/>
            <person name="Yoshinaga Y."/>
            <person name="Zwiers L.-H."/>
            <person name="Turgeon B."/>
            <person name="Goodwin S."/>
            <person name="Spatafora J."/>
            <person name="Crous P."/>
            <person name="Grigoriev I."/>
        </authorList>
    </citation>
    <scope>NUCLEOTIDE SEQUENCE</scope>
    <source>
        <strain evidence="2">CBS 115976</strain>
    </source>
</reference>
<feature type="region of interest" description="Disordered" evidence="1">
    <location>
        <begin position="1"/>
        <end position="228"/>
    </location>
</feature>
<dbReference type="EMBL" id="MU004234">
    <property type="protein sequence ID" value="KAF2669855.1"/>
    <property type="molecule type" value="Genomic_DNA"/>
</dbReference>
<evidence type="ECO:0000313" key="2">
    <source>
        <dbReference type="EMBL" id="KAF2669855.1"/>
    </source>
</evidence>
<feature type="region of interest" description="Disordered" evidence="1">
    <location>
        <begin position="1015"/>
        <end position="1097"/>
    </location>
</feature>
<feature type="compositionally biased region" description="Polar residues" evidence="1">
    <location>
        <begin position="149"/>
        <end position="179"/>
    </location>
</feature>
<evidence type="ECO:0000313" key="3">
    <source>
        <dbReference type="Proteomes" id="UP000799302"/>
    </source>
</evidence>
<name>A0A6A6UC72_9PEZI</name>
<dbReference type="InterPro" id="IPR052394">
    <property type="entry name" value="LRR-containing"/>
</dbReference>
<proteinExistence type="predicted"/>
<keyword evidence="3" id="KW-1185">Reference proteome</keyword>
<feature type="compositionally biased region" description="Basic and acidic residues" evidence="1">
    <location>
        <begin position="266"/>
        <end position="289"/>
    </location>
</feature>
<dbReference type="Gene3D" id="3.80.10.10">
    <property type="entry name" value="Ribonuclease Inhibitor"/>
    <property type="match status" value="2"/>
</dbReference>
<dbReference type="PANTHER" id="PTHR24114:SF2">
    <property type="entry name" value="F-BOX DOMAIN-CONTAINING PROTEIN-RELATED"/>
    <property type="match status" value="1"/>
</dbReference>
<feature type="compositionally biased region" description="Basic and acidic residues" evidence="1">
    <location>
        <begin position="325"/>
        <end position="337"/>
    </location>
</feature>
<dbReference type="InterPro" id="IPR032675">
    <property type="entry name" value="LRR_dom_sf"/>
</dbReference>
<dbReference type="PANTHER" id="PTHR24114">
    <property type="entry name" value="LEUCINE RICH REPEAT FAMILY PROTEIN"/>
    <property type="match status" value="1"/>
</dbReference>
<feature type="compositionally biased region" description="Basic and acidic residues" evidence="1">
    <location>
        <begin position="297"/>
        <end position="309"/>
    </location>
</feature>
<organism evidence="2 3">
    <name type="scientific">Microthyrium microscopicum</name>
    <dbReference type="NCBI Taxonomy" id="703497"/>
    <lineage>
        <taxon>Eukaryota</taxon>
        <taxon>Fungi</taxon>
        <taxon>Dikarya</taxon>
        <taxon>Ascomycota</taxon>
        <taxon>Pezizomycotina</taxon>
        <taxon>Dothideomycetes</taxon>
        <taxon>Dothideomycetes incertae sedis</taxon>
        <taxon>Microthyriales</taxon>
        <taxon>Microthyriaceae</taxon>
        <taxon>Microthyrium</taxon>
    </lineage>
</organism>
<dbReference type="OrthoDB" id="8436363at2759"/>
<feature type="region of interest" description="Disordered" evidence="1">
    <location>
        <begin position="263"/>
        <end position="374"/>
    </location>
</feature>
<dbReference type="Proteomes" id="UP000799302">
    <property type="component" value="Unassembled WGS sequence"/>
</dbReference>
<dbReference type="SUPFAM" id="SSF52047">
    <property type="entry name" value="RNI-like"/>
    <property type="match status" value="1"/>
</dbReference>
<gene>
    <name evidence="2" type="ORF">BT63DRAFT_423830</name>
</gene>
<feature type="compositionally biased region" description="Basic and acidic residues" evidence="1">
    <location>
        <begin position="346"/>
        <end position="365"/>
    </location>
</feature>
<feature type="compositionally biased region" description="Polar residues" evidence="1">
    <location>
        <begin position="1016"/>
        <end position="1025"/>
    </location>
</feature>
<feature type="compositionally biased region" description="Polar residues" evidence="1">
    <location>
        <begin position="194"/>
        <end position="212"/>
    </location>
</feature>
<feature type="compositionally biased region" description="Low complexity" evidence="1">
    <location>
        <begin position="1046"/>
        <end position="1063"/>
    </location>
</feature>
<dbReference type="AlphaFoldDB" id="A0A6A6UC72"/>
<feature type="compositionally biased region" description="Basic residues" evidence="1">
    <location>
        <begin position="1083"/>
        <end position="1094"/>
    </location>
</feature>
<feature type="compositionally biased region" description="Polar residues" evidence="1">
    <location>
        <begin position="38"/>
        <end position="67"/>
    </location>
</feature>